<comment type="pathway">
    <text evidence="2">Cofactor biosynthesis; NAD(+) biosynthesis; nicotinate D-ribonucleotide from quinolinate: step 1/1.</text>
</comment>
<dbReference type="PANTHER" id="PTHR32179">
    <property type="entry name" value="NICOTINATE-NUCLEOTIDE PYROPHOSPHORYLASE [CARBOXYLATING]"/>
    <property type="match status" value="1"/>
</dbReference>
<dbReference type="Pfam" id="PF02749">
    <property type="entry name" value="QRPTase_N"/>
    <property type="match status" value="1"/>
</dbReference>
<keyword evidence="8 13" id="KW-0328">Glycosyltransferase</keyword>
<feature type="binding site" evidence="14">
    <location>
        <position position="212"/>
    </location>
    <ligand>
        <name>substrate</name>
    </ligand>
</feature>
<evidence type="ECO:0000256" key="6">
    <source>
        <dbReference type="ARBA" id="ARBA00020990"/>
    </source>
</evidence>
<dbReference type="GO" id="GO:0034213">
    <property type="term" value="P:quinolinate catabolic process"/>
    <property type="evidence" value="ECO:0007669"/>
    <property type="project" value="TreeGrafter"/>
</dbReference>
<organism evidence="17 18">
    <name type="scientific">Carbonactinospora thermoautotrophica</name>
    <dbReference type="NCBI Taxonomy" id="1469144"/>
    <lineage>
        <taxon>Bacteria</taxon>
        <taxon>Bacillati</taxon>
        <taxon>Actinomycetota</taxon>
        <taxon>Actinomycetes</taxon>
        <taxon>Kitasatosporales</taxon>
        <taxon>Carbonactinosporaceae</taxon>
        <taxon>Carbonactinospora</taxon>
    </lineage>
</organism>
<dbReference type="EMBL" id="JYIJ01000019">
    <property type="protein sequence ID" value="KWW97562.1"/>
    <property type="molecule type" value="Genomic_DNA"/>
</dbReference>
<protein>
    <recommendedName>
        <fullName evidence="6">Nicotinate-nucleotide pyrophosphorylase [carboxylating]</fullName>
        <ecNumber evidence="5">2.4.2.19</ecNumber>
    </recommendedName>
    <alternativeName>
        <fullName evidence="12">Probable nicotinate-nucleotide pyrophosphorylase [carboxylating]</fullName>
    </alternativeName>
    <alternativeName>
        <fullName evidence="10">Quinolinate phosphoribosyltransferase [decarboxylating]</fullName>
    </alternativeName>
</protein>
<evidence type="ECO:0000256" key="13">
    <source>
        <dbReference type="PIRNR" id="PIRNR006250"/>
    </source>
</evidence>
<dbReference type="FunFam" id="3.20.20.70:FF:000030">
    <property type="entry name" value="Nicotinate-nucleotide pyrophosphorylase, carboxylating"/>
    <property type="match status" value="1"/>
</dbReference>
<dbReference type="Gene3D" id="3.20.20.70">
    <property type="entry name" value="Aldolase class I"/>
    <property type="match status" value="1"/>
</dbReference>
<evidence type="ECO:0000256" key="12">
    <source>
        <dbReference type="ARBA" id="ARBA00069173"/>
    </source>
</evidence>
<feature type="binding site" evidence="14">
    <location>
        <position position="183"/>
    </location>
    <ligand>
        <name>substrate</name>
    </ligand>
</feature>
<feature type="binding site" evidence="14">
    <location>
        <position position="173"/>
    </location>
    <ligand>
        <name>substrate</name>
    </ligand>
</feature>
<dbReference type="SUPFAM" id="SSF54675">
    <property type="entry name" value="Nicotinate/Quinolinate PRTase N-terminal domain-like"/>
    <property type="match status" value="1"/>
</dbReference>
<comment type="catalytic activity">
    <reaction evidence="11">
        <text>nicotinate beta-D-ribonucleotide + CO2 + diphosphate = quinolinate + 5-phospho-alpha-D-ribose 1-diphosphate + 2 H(+)</text>
        <dbReference type="Rhea" id="RHEA:12733"/>
        <dbReference type="ChEBI" id="CHEBI:15378"/>
        <dbReference type="ChEBI" id="CHEBI:16526"/>
        <dbReference type="ChEBI" id="CHEBI:29959"/>
        <dbReference type="ChEBI" id="CHEBI:33019"/>
        <dbReference type="ChEBI" id="CHEBI:57502"/>
        <dbReference type="ChEBI" id="CHEBI:58017"/>
        <dbReference type="EC" id="2.4.2.19"/>
    </reaction>
</comment>
<evidence type="ECO:0000256" key="5">
    <source>
        <dbReference type="ARBA" id="ARBA00011944"/>
    </source>
</evidence>
<evidence type="ECO:0000256" key="14">
    <source>
        <dbReference type="PIRSR" id="PIRSR006250-1"/>
    </source>
</evidence>
<evidence type="ECO:0000256" key="3">
    <source>
        <dbReference type="ARBA" id="ARBA00009400"/>
    </source>
</evidence>
<dbReference type="InterPro" id="IPR027277">
    <property type="entry name" value="NadC/ModD"/>
</dbReference>
<evidence type="ECO:0000313" key="17">
    <source>
        <dbReference type="EMBL" id="KWW97562.1"/>
    </source>
</evidence>
<feature type="binding site" evidence="14">
    <location>
        <position position="116"/>
    </location>
    <ligand>
        <name>substrate</name>
    </ligand>
</feature>
<dbReference type="PIRSF" id="PIRSF006250">
    <property type="entry name" value="NadC_ModD"/>
    <property type="match status" value="1"/>
</dbReference>
<evidence type="ECO:0000256" key="11">
    <source>
        <dbReference type="ARBA" id="ARBA00047445"/>
    </source>
</evidence>
<sequence length="299" mass="31243">MVTALGEDLTRELRAAGLDPEYVARVARDAVAEDLAGGVDVTSVATVPADQEAVADFVARADGVVAGLPVAETVVHVVTGGAYRAEAKAVDGARVRRGDVLLTVTARTRDLLTAERTALNLLCRLSGIATLTRRWADAVEGTGARIRDTRKTTPGLRALEKYAVRCGGGVNHRMSLSDAAMVKDNHVVAAGGVAAAFEAVRRAFPGIPIEVEVDRVDQIPEALAAGAEEILLDNMGVDELREAVRLVAGRARLEASGGLTLQNARAVAETGVDYLAVGALTHSAPILDIACDLRPRGDT</sequence>
<evidence type="ECO:0000256" key="8">
    <source>
        <dbReference type="ARBA" id="ARBA00022676"/>
    </source>
</evidence>
<evidence type="ECO:0000256" key="1">
    <source>
        <dbReference type="ARBA" id="ARBA00003237"/>
    </source>
</evidence>
<evidence type="ECO:0000256" key="2">
    <source>
        <dbReference type="ARBA" id="ARBA00004893"/>
    </source>
</evidence>
<evidence type="ECO:0000313" key="18">
    <source>
        <dbReference type="Proteomes" id="UP000070659"/>
    </source>
</evidence>
<dbReference type="InterPro" id="IPR004393">
    <property type="entry name" value="NadC"/>
</dbReference>
<evidence type="ECO:0000259" key="15">
    <source>
        <dbReference type="Pfam" id="PF01729"/>
    </source>
</evidence>
<dbReference type="PATRIC" id="fig|1469144.8.peg.251"/>
<reference evidence="17 18" key="1">
    <citation type="submission" date="2015-02" db="EMBL/GenBank/DDBJ databases">
        <title>Physiological reanalysis, assessment of diazotrophy, and genome sequences of multiple isolates of Streptomyces thermoautotrophicus.</title>
        <authorList>
            <person name="MacKellar D.C."/>
            <person name="Lieber L."/>
            <person name="Norman J."/>
            <person name="Bolger A."/>
            <person name="Tobin C."/>
            <person name="Murray J.W."/>
            <person name="Prell J."/>
        </authorList>
    </citation>
    <scope>NUCLEOTIDE SEQUENCE [LARGE SCALE GENOMIC DNA]</scope>
    <source>
        <strain evidence="17 18">UBT1</strain>
    </source>
</reference>
<dbReference type="UniPathway" id="UPA00253">
    <property type="reaction ID" value="UER00331"/>
</dbReference>
<evidence type="ECO:0000256" key="4">
    <source>
        <dbReference type="ARBA" id="ARBA00011218"/>
    </source>
</evidence>
<feature type="domain" description="Quinolinate phosphoribosyl transferase N-terminal" evidence="16">
    <location>
        <begin position="40"/>
        <end position="126"/>
    </location>
</feature>
<accession>A0A132MI83</accession>
<evidence type="ECO:0000256" key="7">
    <source>
        <dbReference type="ARBA" id="ARBA00022642"/>
    </source>
</evidence>
<dbReference type="GO" id="GO:0009435">
    <property type="term" value="P:NAD+ biosynthetic process"/>
    <property type="evidence" value="ECO:0007669"/>
    <property type="project" value="UniProtKB-UniPathway"/>
</dbReference>
<dbReference type="Pfam" id="PF01729">
    <property type="entry name" value="QRPTase_C"/>
    <property type="match status" value="1"/>
</dbReference>
<proteinExistence type="inferred from homology"/>
<dbReference type="GO" id="GO:0004514">
    <property type="term" value="F:nicotinate-nucleotide diphosphorylase (carboxylating) activity"/>
    <property type="evidence" value="ECO:0007669"/>
    <property type="project" value="UniProtKB-EC"/>
</dbReference>
<dbReference type="RefSeq" id="WP_067071246.1">
    <property type="nucleotide sequence ID" value="NZ_JYIJ01000019.1"/>
</dbReference>
<dbReference type="CDD" id="cd01572">
    <property type="entry name" value="QPRTase"/>
    <property type="match status" value="1"/>
</dbReference>
<keyword evidence="7" id="KW-0662">Pyridine nucleotide biosynthesis</keyword>
<dbReference type="SUPFAM" id="SSF51690">
    <property type="entry name" value="Nicotinate/Quinolinate PRTase C-terminal domain-like"/>
    <property type="match status" value="1"/>
</dbReference>
<dbReference type="InterPro" id="IPR013785">
    <property type="entry name" value="Aldolase_TIM"/>
</dbReference>
<comment type="similarity">
    <text evidence="3 13">Belongs to the NadC/ModD family.</text>
</comment>
<comment type="subunit">
    <text evidence="4">Hexamer formed by 3 homodimers.</text>
</comment>
<dbReference type="Proteomes" id="UP000070659">
    <property type="component" value="Unassembled WGS sequence"/>
</dbReference>
<dbReference type="GO" id="GO:0005737">
    <property type="term" value="C:cytoplasm"/>
    <property type="evidence" value="ECO:0007669"/>
    <property type="project" value="TreeGrafter"/>
</dbReference>
<evidence type="ECO:0000259" key="16">
    <source>
        <dbReference type="Pfam" id="PF02749"/>
    </source>
</evidence>
<dbReference type="AlphaFoldDB" id="A0A132MI83"/>
<dbReference type="InterPro" id="IPR036068">
    <property type="entry name" value="Nicotinate_pribotase-like_C"/>
</dbReference>
<feature type="domain" description="Quinolinate phosphoribosyl transferase C-terminal" evidence="15">
    <location>
        <begin position="128"/>
        <end position="290"/>
    </location>
</feature>
<comment type="function">
    <text evidence="1">Involved in the catabolism of quinolinic acid (QA).</text>
</comment>
<name>A0A132MI83_9ACTN</name>
<feature type="binding site" evidence="14">
    <location>
        <begin position="277"/>
        <end position="279"/>
    </location>
    <ligand>
        <name>substrate</name>
    </ligand>
</feature>
<dbReference type="InterPro" id="IPR022412">
    <property type="entry name" value="Quinolinate_PRibosylTrfase_N"/>
</dbReference>
<dbReference type="PANTHER" id="PTHR32179:SF3">
    <property type="entry name" value="NICOTINATE-NUCLEOTIDE PYROPHOSPHORYLASE [CARBOXYLATING]"/>
    <property type="match status" value="1"/>
</dbReference>
<dbReference type="FunFam" id="3.90.1170.20:FF:000001">
    <property type="entry name" value="Nicotinate-nucleotide diphosphorylase (Carboxylating)"/>
    <property type="match status" value="1"/>
</dbReference>
<dbReference type="Gene3D" id="3.90.1170.20">
    <property type="entry name" value="Quinolinate phosphoribosyl transferase, N-terminal domain"/>
    <property type="match status" value="1"/>
</dbReference>
<feature type="binding site" evidence="14">
    <location>
        <position position="233"/>
    </location>
    <ligand>
        <name>substrate</name>
    </ligand>
</feature>
<comment type="caution">
    <text evidence="17">The sequence shown here is derived from an EMBL/GenBank/DDBJ whole genome shotgun (WGS) entry which is preliminary data.</text>
</comment>
<evidence type="ECO:0000256" key="10">
    <source>
        <dbReference type="ARBA" id="ARBA00033102"/>
    </source>
</evidence>
<dbReference type="InterPro" id="IPR037128">
    <property type="entry name" value="Quinolinate_PRibosylTase_N_sf"/>
</dbReference>
<dbReference type="InterPro" id="IPR002638">
    <property type="entry name" value="Quinolinate_PRibosylTrfase_C"/>
</dbReference>
<evidence type="ECO:0000256" key="9">
    <source>
        <dbReference type="ARBA" id="ARBA00022679"/>
    </source>
</evidence>
<feature type="binding site" evidence="14">
    <location>
        <begin position="256"/>
        <end position="258"/>
    </location>
    <ligand>
        <name>substrate</name>
    </ligand>
</feature>
<gene>
    <name evidence="17" type="ORF">TH66_18425</name>
</gene>
<dbReference type="NCBIfam" id="TIGR00078">
    <property type="entry name" value="nadC"/>
    <property type="match status" value="1"/>
</dbReference>
<feature type="binding site" evidence="14">
    <location>
        <begin position="149"/>
        <end position="151"/>
    </location>
    <ligand>
        <name>substrate</name>
    </ligand>
</feature>
<keyword evidence="9 13" id="KW-0808">Transferase</keyword>
<dbReference type="EC" id="2.4.2.19" evidence="5"/>